<accession>A0AB39SYA4</accession>
<dbReference type="AlphaFoldDB" id="A0AB39SYA4"/>
<proteinExistence type="predicted"/>
<keyword evidence="5" id="KW-0456">Lyase</keyword>
<dbReference type="SUPFAM" id="SSF51621">
    <property type="entry name" value="Phosphoenolpyruvate/pyruvate domain"/>
    <property type="match status" value="1"/>
</dbReference>
<keyword evidence="3" id="KW-0460">Magnesium</keyword>
<dbReference type="InterPro" id="IPR015813">
    <property type="entry name" value="Pyrv/PenolPyrv_kinase-like_dom"/>
</dbReference>
<name>A0AB39SYA4_9ACTN</name>
<dbReference type="InterPro" id="IPR040442">
    <property type="entry name" value="Pyrv_kinase-like_dom_sf"/>
</dbReference>
<reference evidence="5" key="1">
    <citation type="submission" date="2024-07" db="EMBL/GenBank/DDBJ databases">
        <authorList>
            <person name="Yu S.T."/>
        </authorList>
    </citation>
    <scope>NUCLEOTIDE SEQUENCE</scope>
    <source>
        <strain evidence="5">R44</strain>
    </source>
</reference>
<keyword evidence="2" id="KW-0479">Metal-binding</keyword>
<sequence>MRHFGHIPSAVRTGLFHREPAEFTADSPARTLAVALGATLYSPATRPRLADAVRKQAGRGVVSMVLCLEDSISDAEVEAGEANLVRHFADLAAGSATDADRTAGTRHTADPAAGTRPSADLAAGTRSSADPAAGTRPSAGTVTDADTATELPLLFIRVREPRQITDLVDRLGDSVRLLSGFVLPKFTETRGHAFLEALTQAERTSGRRLFAMPVLESPELLHLETRAETLAGIASITDKYRDRVLALRLGVTDFCSAYGLRRSPDMTAYDIKIVANVIADVVNVLGRSDGTGFTVTGPVWEYFRPGERMFKPQLRRSPFLEGRAEDLRTALIEHDLDGLLREIELDRANGLLGKTCIHPTHVVPVHALSVVSHEEWSDAQDILRPERDGGGVLRSAYTNKMNEVKPHRAWAERTLLRAELFGVAKEDVGFVDLLTAGLAGS</sequence>
<dbReference type="Gene3D" id="3.20.20.60">
    <property type="entry name" value="Phosphoenolpyruvate-binding domains"/>
    <property type="match status" value="2"/>
</dbReference>
<dbReference type="GO" id="GO:0006107">
    <property type="term" value="P:oxaloacetate metabolic process"/>
    <property type="evidence" value="ECO:0007669"/>
    <property type="project" value="TreeGrafter"/>
</dbReference>
<evidence type="ECO:0000313" key="5">
    <source>
        <dbReference type="EMBL" id="XDQ71333.1"/>
    </source>
</evidence>
<dbReference type="GO" id="GO:0000287">
    <property type="term" value="F:magnesium ion binding"/>
    <property type="evidence" value="ECO:0007669"/>
    <property type="project" value="TreeGrafter"/>
</dbReference>
<dbReference type="PANTHER" id="PTHR32308">
    <property type="entry name" value="LYASE BETA SUBUNIT, PUTATIVE (AFU_ORTHOLOGUE AFUA_4G13030)-RELATED"/>
    <property type="match status" value="1"/>
</dbReference>
<organism evidence="5">
    <name type="scientific">Streptomyces sp. R44</name>
    <dbReference type="NCBI Taxonomy" id="3238633"/>
    <lineage>
        <taxon>Bacteria</taxon>
        <taxon>Bacillati</taxon>
        <taxon>Actinomycetota</taxon>
        <taxon>Actinomycetes</taxon>
        <taxon>Kitasatosporales</taxon>
        <taxon>Streptomycetaceae</taxon>
        <taxon>Streptomyces</taxon>
    </lineage>
</organism>
<evidence type="ECO:0000256" key="4">
    <source>
        <dbReference type="SAM" id="MobiDB-lite"/>
    </source>
</evidence>
<dbReference type="EMBL" id="CP163444">
    <property type="protein sequence ID" value="XDQ71333.1"/>
    <property type="molecule type" value="Genomic_DNA"/>
</dbReference>
<dbReference type="GO" id="GO:0016829">
    <property type="term" value="F:lyase activity"/>
    <property type="evidence" value="ECO:0007669"/>
    <property type="project" value="UniProtKB-KW"/>
</dbReference>
<dbReference type="Pfam" id="PF15617">
    <property type="entry name" value="C-C_Bond_Lyase"/>
    <property type="match status" value="2"/>
</dbReference>
<dbReference type="PANTHER" id="PTHR32308:SF10">
    <property type="entry name" value="CITRATE LYASE SUBUNIT BETA"/>
    <property type="match status" value="1"/>
</dbReference>
<feature type="region of interest" description="Disordered" evidence="4">
    <location>
        <begin position="96"/>
        <end position="143"/>
    </location>
</feature>
<evidence type="ECO:0000256" key="3">
    <source>
        <dbReference type="ARBA" id="ARBA00022842"/>
    </source>
</evidence>
<comment type="cofactor">
    <cofactor evidence="1">
        <name>Mg(2+)</name>
        <dbReference type="ChEBI" id="CHEBI:18420"/>
    </cofactor>
</comment>
<dbReference type="RefSeq" id="WP_369144037.1">
    <property type="nucleotide sequence ID" value="NZ_CP163444.1"/>
</dbReference>
<evidence type="ECO:0000256" key="2">
    <source>
        <dbReference type="ARBA" id="ARBA00022723"/>
    </source>
</evidence>
<protein>
    <submittedName>
        <fullName evidence="5">HpcH/HpaI aldolase/citrate lyase family protein</fullName>
    </submittedName>
</protein>
<evidence type="ECO:0000256" key="1">
    <source>
        <dbReference type="ARBA" id="ARBA00001946"/>
    </source>
</evidence>
<gene>
    <name evidence="5" type="ORF">AB5J54_12710</name>
</gene>
<dbReference type="InterPro" id="IPR039480">
    <property type="entry name" value="C-C_Bond_Lyase-like"/>
</dbReference>
<feature type="compositionally biased region" description="Basic and acidic residues" evidence="4">
    <location>
        <begin position="98"/>
        <end position="109"/>
    </location>
</feature>